<dbReference type="Proteomes" id="UP000030645">
    <property type="component" value="Unassembled WGS sequence"/>
</dbReference>
<evidence type="ECO:0000313" key="2">
    <source>
        <dbReference type="Proteomes" id="UP000030645"/>
    </source>
</evidence>
<proteinExistence type="predicted"/>
<name>W9S6N3_9ROSA</name>
<protein>
    <submittedName>
        <fullName evidence="1">Uncharacterized protein</fullName>
    </submittedName>
</protein>
<accession>W9S6N3</accession>
<keyword evidence="2" id="KW-1185">Reference proteome</keyword>
<gene>
    <name evidence="1" type="ORF">L484_021669</name>
</gene>
<dbReference type="AlphaFoldDB" id="W9S6N3"/>
<dbReference type="EMBL" id="KE346191">
    <property type="protein sequence ID" value="EXC29361.1"/>
    <property type="molecule type" value="Genomic_DNA"/>
</dbReference>
<sequence length="69" mass="7379">MAAALPVWTMAMGGDVGSGPRRWKGMVAGLPVLSSSGTLRERVYEYIWTAAALPVRTAATRRDTGSGRR</sequence>
<organism evidence="1 2">
    <name type="scientific">Morus notabilis</name>
    <dbReference type="NCBI Taxonomy" id="981085"/>
    <lineage>
        <taxon>Eukaryota</taxon>
        <taxon>Viridiplantae</taxon>
        <taxon>Streptophyta</taxon>
        <taxon>Embryophyta</taxon>
        <taxon>Tracheophyta</taxon>
        <taxon>Spermatophyta</taxon>
        <taxon>Magnoliopsida</taxon>
        <taxon>eudicotyledons</taxon>
        <taxon>Gunneridae</taxon>
        <taxon>Pentapetalae</taxon>
        <taxon>rosids</taxon>
        <taxon>fabids</taxon>
        <taxon>Rosales</taxon>
        <taxon>Moraceae</taxon>
        <taxon>Moreae</taxon>
        <taxon>Morus</taxon>
    </lineage>
</organism>
<evidence type="ECO:0000313" key="1">
    <source>
        <dbReference type="EMBL" id="EXC29361.1"/>
    </source>
</evidence>
<reference evidence="2" key="1">
    <citation type="submission" date="2013-01" db="EMBL/GenBank/DDBJ databases">
        <title>Draft Genome Sequence of a Mulberry Tree, Morus notabilis C.K. Schneid.</title>
        <authorList>
            <person name="He N."/>
            <person name="Zhao S."/>
        </authorList>
    </citation>
    <scope>NUCLEOTIDE SEQUENCE</scope>
</reference>